<reference evidence="2 3" key="1">
    <citation type="submission" date="2020-07" db="EMBL/GenBank/DDBJ databases">
        <title>Vibrio marinisediminis sp. nov., isolated from marine sediment.</title>
        <authorList>
            <person name="Ji X."/>
        </authorList>
    </citation>
    <scope>NUCLEOTIDE SEQUENCE [LARGE SCALE GENOMIC DNA]</scope>
    <source>
        <strain evidence="2 3">404</strain>
    </source>
</reference>
<dbReference type="RefSeq" id="WP_182110575.1">
    <property type="nucleotide sequence ID" value="NZ_JACFYF010000023.1"/>
</dbReference>
<organism evidence="2 3">
    <name type="scientific">Vibrio marinisediminis</name>
    <dbReference type="NCBI Taxonomy" id="2758441"/>
    <lineage>
        <taxon>Bacteria</taxon>
        <taxon>Pseudomonadati</taxon>
        <taxon>Pseudomonadota</taxon>
        <taxon>Gammaproteobacteria</taxon>
        <taxon>Vibrionales</taxon>
        <taxon>Vibrionaceae</taxon>
        <taxon>Vibrio</taxon>
    </lineage>
</organism>
<dbReference type="InterPro" id="IPR001667">
    <property type="entry name" value="DDH_dom"/>
</dbReference>
<name>A0A7W2FUJ7_9VIBR</name>
<gene>
    <name evidence="2" type="ORF">H2O73_19380</name>
</gene>
<protein>
    <submittedName>
        <fullName evidence="2">DHH family phosphoesterase</fullName>
    </submittedName>
</protein>
<dbReference type="Proteomes" id="UP000571701">
    <property type="component" value="Unassembled WGS sequence"/>
</dbReference>
<feature type="domain" description="DDH" evidence="1">
    <location>
        <begin position="7"/>
        <end position="116"/>
    </location>
</feature>
<dbReference type="Pfam" id="PF01368">
    <property type="entry name" value="DHH"/>
    <property type="match status" value="1"/>
</dbReference>
<dbReference type="EMBL" id="JACFYF010000023">
    <property type="protein sequence ID" value="MBA5764525.1"/>
    <property type="molecule type" value="Genomic_DNA"/>
</dbReference>
<dbReference type="SUPFAM" id="SSF64182">
    <property type="entry name" value="DHH phosphoesterases"/>
    <property type="match status" value="1"/>
</dbReference>
<dbReference type="AlphaFoldDB" id="A0A7W2FUJ7"/>
<evidence type="ECO:0000259" key="1">
    <source>
        <dbReference type="Pfam" id="PF01368"/>
    </source>
</evidence>
<proteinExistence type="predicted"/>
<keyword evidence="3" id="KW-1185">Reference proteome</keyword>
<evidence type="ECO:0000313" key="2">
    <source>
        <dbReference type="EMBL" id="MBA5764525.1"/>
    </source>
</evidence>
<comment type="caution">
    <text evidence="2">The sequence shown here is derived from an EMBL/GenBank/DDBJ whole genome shotgun (WGS) entry which is preliminary data.</text>
</comment>
<evidence type="ECO:0000313" key="3">
    <source>
        <dbReference type="Proteomes" id="UP000571701"/>
    </source>
</evidence>
<accession>A0A7W2FUJ7</accession>
<sequence>MHYDVFNGDADGIIALLQLRLAEPKSAQLVTGVKRDIQLLDSLNLNSQDSLTVLDISMSSNQQGLANALQAGADVFYVDHHKAGDIPSHANLNAHIDLDAETCTALIVDALLQRRFHLWAITAAYGDNLLSKADTLALQAGLSQQQAAQLQELGTLINYNGYGEDVEDLHFHPAELFQKLLAYDDPFAVIADKHSPYYILKEAYAVDMTLAQSLVASYQDSQLSVFILPDTSSSRRVSGVYGNWLANQAPNHAHLVLTLNSQQDYTVSLRAPLTNKQGAGELCSQFASGGGREAAGGINHLPKASLELLIQSVSDYYQVTASST</sequence>
<dbReference type="InterPro" id="IPR038763">
    <property type="entry name" value="DHH_sf"/>
</dbReference>